<dbReference type="InterPro" id="IPR007542">
    <property type="entry name" value="MCP_C"/>
</dbReference>
<protein>
    <submittedName>
        <fullName evidence="3">G9352 protein</fullName>
    </submittedName>
</protein>
<dbReference type="Pfam" id="PF16903">
    <property type="entry name" value="Capsid_N"/>
    <property type="match status" value="1"/>
</dbReference>
<comment type="caution">
    <text evidence="3">The sequence shown here is derived from an EMBL/GenBank/DDBJ whole genome shotgun (WGS) entry which is preliminary data.</text>
</comment>
<dbReference type="InterPro" id="IPR031654">
    <property type="entry name" value="Capsid_N"/>
</dbReference>
<feature type="domain" description="Major capsid protein C-terminal" evidence="1">
    <location>
        <begin position="332"/>
        <end position="419"/>
    </location>
</feature>
<keyword evidence="4" id="KW-1185">Reference proteome</keyword>
<dbReference type="EMBL" id="CAXHTA020000016">
    <property type="protein sequence ID" value="CAL5226503.1"/>
    <property type="molecule type" value="Genomic_DNA"/>
</dbReference>
<dbReference type="Gene3D" id="2.70.9.10">
    <property type="entry name" value="Adenovirus Type 2 Hexon, domain 4"/>
    <property type="match status" value="1"/>
</dbReference>
<gene>
    <name evidence="3" type="primary">g9352</name>
    <name evidence="3" type="ORF">VP750_LOCUS8409</name>
</gene>
<evidence type="ECO:0000313" key="3">
    <source>
        <dbReference type="EMBL" id="CAL5226503.1"/>
    </source>
</evidence>
<dbReference type="SUPFAM" id="SSF49749">
    <property type="entry name" value="Group II dsDNA viruses VP"/>
    <property type="match status" value="2"/>
</dbReference>
<sequence length="580" mass="63525">MSVDARAVQIMIVMYNAVEAGWTVAKECDNKYAFTKSAANVTEEVLADDFPSNFVARFADIDRYTNFAIESIPQTFSGNPDFGKRVTCTIARNGDLINRIYLQVTLPPLSSIPVSSPASRVRWVDRIGHALIDSYELLIGGQSIDKQYGEWLEIWTQLALAPGKLGAYNRMIGHTMSMLSDATSSQYTLYIPLQFWFCRNAGLSLPLIALQYHDIKINVQFNPLSALTVQGQGTLISSTGGTLTSSTTTGTLTSSTTTGTLTSSTTTGTLTSSTLVGPYIDNSPTTTVSSVTPVTYSGSIVDAQLYVDYVYLDTDERRRFAQDRTSSTTAFDAPVDLNDASGSGPLQTCTLVLNGKQRFETRQGDYFNLVQPYQSMPNCPSSPGIYVYSFALSPSEAQPNGSCNFSRIDSAVLQLQFLASYFAVDNTPNTSAPAEMPGSLPVPHSGVMTEYNQTCSVADPVRPARQVAQLEIQHILLLWKTASERLALSLPATNNIELCHDSFDLAKEVFDEYREALMGAFDSISDLPDVEAVWKTGEYGDLARIQTAKRQRRLSQEIDDKWMRVIKGAQSRADTEDTAG</sequence>
<proteinExistence type="predicted"/>
<evidence type="ECO:0000313" key="4">
    <source>
        <dbReference type="Proteomes" id="UP001497392"/>
    </source>
</evidence>
<dbReference type="Pfam" id="PF04451">
    <property type="entry name" value="Capsid_NCLDV"/>
    <property type="match status" value="1"/>
</dbReference>
<dbReference type="Proteomes" id="UP001497392">
    <property type="component" value="Unassembled WGS sequence"/>
</dbReference>
<accession>A0ABP1G793</accession>
<name>A0ABP1G793_9CHLO</name>
<feature type="domain" description="Major capsid protein N-terminal" evidence="2">
    <location>
        <begin position="62"/>
        <end position="313"/>
    </location>
</feature>
<dbReference type="InterPro" id="IPR016112">
    <property type="entry name" value="VP_dsDNA_II"/>
</dbReference>
<evidence type="ECO:0000259" key="1">
    <source>
        <dbReference type="Pfam" id="PF04451"/>
    </source>
</evidence>
<organism evidence="3 4">
    <name type="scientific">Coccomyxa viridis</name>
    <dbReference type="NCBI Taxonomy" id="1274662"/>
    <lineage>
        <taxon>Eukaryota</taxon>
        <taxon>Viridiplantae</taxon>
        <taxon>Chlorophyta</taxon>
        <taxon>core chlorophytes</taxon>
        <taxon>Trebouxiophyceae</taxon>
        <taxon>Trebouxiophyceae incertae sedis</taxon>
        <taxon>Coccomyxaceae</taxon>
        <taxon>Coccomyxa</taxon>
    </lineage>
</organism>
<evidence type="ECO:0000259" key="2">
    <source>
        <dbReference type="Pfam" id="PF16903"/>
    </source>
</evidence>
<reference evidence="3 4" key="1">
    <citation type="submission" date="2024-06" db="EMBL/GenBank/DDBJ databases">
        <authorList>
            <person name="Kraege A."/>
            <person name="Thomma B."/>
        </authorList>
    </citation>
    <scope>NUCLEOTIDE SEQUENCE [LARGE SCALE GENOMIC DNA]</scope>
</reference>